<name>A0ABY0IPL3_9RHOO</name>
<comment type="similarity">
    <text evidence="3">Belongs to the flavoredoxin family.</text>
</comment>
<dbReference type="InterPro" id="IPR012349">
    <property type="entry name" value="Split_barrel_FMN-bd"/>
</dbReference>
<sequence>MKKQSVPLAEAYRLLEPGPVLLLTTADPRGGRPNVMTLSWHMMMEFEPPLVGVLVSGRDDSFAWLEANGECVLNIPTADLAPQVVACGNSHGRRRDKFRLTGLTPSPASRVGAPFIDECYASLECVVHDRGWVARYNLFVLEVVAAWAEPRKRPRTLHHRGWGEFAVAGSVLRLPSAMK</sequence>
<dbReference type="PANTHER" id="PTHR43567">
    <property type="entry name" value="FLAVOREDOXIN-RELATED-RELATED"/>
    <property type="match status" value="1"/>
</dbReference>
<evidence type="ECO:0000256" key="2">
    <source>
        <dbReference type="ARBA" id="ARBA00022630"/>
    </source>
</evidence>
<comment type="cofactor">
    <cofactor evidence="1">
        <name>FMN</name>
        <dbReference type="ChEBI" id="CHEBI:58210"/>
    </cofactor>
</comment>
<protein>
    <submittedName>
        <fullName evidence="5">Flavin reductase (DIM6/NTAB) family NADH-FMN oxidoreductase RutF</fullName>
    </submittedName>
</protein>
<feature type="domain" description="Flavin reductase like" evidence="4">
    <location>
        <begin position="13"/>
        <end position="164"/>
    </location>
</feature>
<dbReference type="InterPro" id="IPR002563">
    <property type="entry name" value="Flavin_Rdtase-like_dom"/>
</dbReference>
<evidence type="ECO:0000256" key="1">
    <source>
        <dbReference type="ARBA" id="ARBA00001917"/>
    </source>
</evidence>
<dbReference type="RefSeq" id="WP_130459803.1">
    <property type="nucleotide sequence ID" value="NZ_SHKM01000002.1"/>
</dbReference>
<evidence type="ECO:0000313" key="6">
    <source>
        <dbReference type="Proteomes" id="UP000292136"/>
    </source>
</evidence>
<dbReference type="Proteomes" id="UP000292136">
    <property type="component" value="Unassembled WGS sequence"/>
</dbReference>
<accession>A0ABY0IPL3</accession>
<dbReference type="EMBL" id="SHKM01000002">
    <property type="protein sequence ID" value="RZT76710.1"/>
    <property type="molecule type" value="Genomic_DNA"/>
</dbReference>
<evidence type="ECO:0000256" key="3">
    <source>
        <dbReference type="ARBA" id="ARBA00038054"/>
    </source>
</evidence>
<gene>
    <name evidence="5" type="ORF">EV678_2592</name>
</gene>
<proteinExistence type="inferred from homology"/>
<dbReference type="PANTHER" id="PTHR43567:SF1">
    <property type="entry name" value="FLAVOREDOXIN"/>
    <property type="match status" value="1"/>
</dbReference>
<organism evidence="5 6">
    <name type="scientific">Azospira oryzae</name>
    <dbReference type="NCBI Taxonomy" id="146939"/>
    <lineage>
        <taxon>Bacteria</taxon>
        <taxon>Pseudomonadati</taxon>
        <taxon>Pseudomonadota</taxon>
        <taxon>Betaproteobacteria</taxon>
        <taxon>Rhodocyclales</taxon>
        <taxon>Rhodocyclaceae</taxon>
        <taxon>Azospira</taxon>
    </lineage>
</organism>
<keyword evidence="6" id="KW-1185">Reference proteome</keyword>
<dbReference type="Pfam" id="PF01613">
    <property type="entry name" value="Flavin_Reduct"/>
    <property type="match status" value="1"/>
</dbReference>
<dbReference type="SUPFAM" id="SSF50475">
    <property type="entry name" value="FMN-binding split barrel"/>
    <property type="match status" value="1"/>
</dbReference>
<reference evidence="5 6" key="1">
    <citation type="submission" date="2019-02" db="EMBL/GenBank/DDBJ databases">
        <title>Genomic Encyclopedia of Type Strains, Phase IV (KMG-IV): sequencing the most valuable type-strain genomes for metagenomic binning, comparative biology and taxonomic classification.</title>
        <authorList>
            <person name="Goeker M."/>
        </authorList>
    </citation>
    <scope>NUCLEOTIDE SEQUENCE [LARGE SCALE GENOMIC DNA]</scope>
    <source>
        <strain evidence="5 6">DSM 21223</strain>
    </source>
</reference>
<keyword evidence="2" id="KW-0285">Flavoprotein</keyword>
<comment type="caution">
    <text evidence="5">The sequence shown here is derived from an EMBL/GenBank/DDBJ whole genome shotgun (WGS) entry which is preliminary data.</text>
</comment>
<dbReference type="SMART" id="SM00903">
    <property type="entry name" value="Flavin_Reduct"/>
    <property type="match status" value="1"/>
</dbReference>
<dbReference type="InterPro" id="IPR052174">
    <property type="entry name" value="Flavoredoxin"/>
</dbReference>
<dbReference type="Gene3D" id="2.30.110.10">
    <property type="entry name" value="Electron Transport, Fmn-binding Protein, Chain A"/>
    <property type="match status" value="1"/>
</dbReference>
<evidence type="ECO:0000313" key="5">
    <source>
        <dbReference type="EMBL" id="RZT76710.1"/>
    </source>
</evidence>
<evidence type="ECO:0000259" key="4">
    <source>
        <dbReference type="SMART" id="SM00903"/>
    </source>
</evidence>